<comment type="caution">
    <text evidence="11">The sequence shown here is derived from an EMBL/GenBank/DDBJ whole genome shotgun (WGS) entry which is preliminary data.</text>
</comment>
<keyword evidence="5 8" id="KW-0808">Transferase</keyword>
<proteinExistence type="inferred from homology"/>
<protein>
    <recommendedName>
        <fullName evidence="8">Arginine N-methyltransferase 2</fullName>
        <ecNumber evidence="8">2.1.1.-</ecNumber>
    </recommendedName>
</protein>
<feature type="domain" description="RMT2" evidence="10">
    <location>
        <begin position="115"/>
        <end position="335"/>
    </location>
</feature>
<dbReference type="SMART" id="SM00248">
    <property type="entry name" value="ANK"/>
    <property type="match status" value="4"/>
</dbReference>
<gene>
    <name evidence="11" type="ORF">F8M41_011224</name>
</gene>
<dbReference type="InterPro" id="IPR051038">
    <property type="entry name" value="RMT2/GAMT_Mtase"/>
</dbReference>
<dbReference type="GO" id="GO:0005737">
    <property type="term" value="C:cytoplasm"/>
    <property type="evidence" value="ECO:0007669"/>
    <property type="project" value="UniProtKB-SubCell"/>
</dbReference>
<keyword evidence="4 8" id="KW-0489">Methyltransferase</keyword>
<dbReference type="PROSITE" id="PS51559">
    <property type="entry name" value="SAM_RMT2"/>
    <property type="match status" value="1"/>
</dbReference>
<dbReference type="GO" id="GO:0019702">
    <property type="term" value="F:protein arginine N5-methyltransferase activity"/>
    <property type="evidence" value="ECO:0007669"/>
    <property type="project" value="TreeGrafter"/>
</dbReference>
<dbReference type="EC" id="2.1.1.-" evidence="8"/>
<dbReference type="PROSITE" id="PS50297">
    <property type="entry name" value="ANK_REP_REGION"/>
    <property type="match status" value="1"/>
</dbReference>
<dbReference type="GO" id="GO:0032259">
    <property type="term" value="P:methylation"/>
    <property type="evidence" value="ECO:0007669"/>
    <property type="project" value="UniProtKB-KW"/>
</dbReference>
<keyword evidence="7 8" id="KW-0539">Nucleus</keyword>
<evidence type="ECO:0000259" key="10">
    <source>
        <dbReference type="PROSITE" id="PS51559"/>
    </source>
</evidence>
<comment type="subcellular location">
    <subcellularLocation>
        <location evidence="8">Cytoplasm</location>
    </subcellularLocation>
    <subcellularLocation>
        <location evidence="8">Nucleus</location>
    </subcellularLocation>
</comment>
<dbReference type="InterPro" id="IPR017408">
    <property type="entry name" value="Arginine_N-MeTrfase_2"/>
</dbReference>
<comment type="subunit">
    <text evidence="2 8">Monomer.</text>
</comment>
<dbReference type="OrthoDB" id="19014at2759"/>
<dbReference type="AlphaFoldDB" id="A0A8H4ATX9"/>
<evidence type="ECO:0000256" key="8">
    <source>
        <dbReference type="PIRNR" id="PIRNR038148"/>
    </source>
</evidence>
<dbReference type="InterPro" id="IPR036770">
    <property type="entry name" value="Ankyrin_rpt-contain_sf"/>
</dbReference>
<dbReference type="PANTHER" id="PTHR32379">
    <property type="entry name" value="GUANIDINOACETATE N-METHYLTRANSFERASE"/>
    <property type="match status" value="1"/>
</dbReference>
<dbReference type="InterPro" id="IPR029063">
    <property type="entry name" value="SAM-dependent_MTases_sf"/>
</dbReference>
<dbReference type="PANTHER" id="PTHR32379:SF1">
    <property type="entry name" value="GUANIDINOACETATE N-METHYLTRANSFERASE"/>
    <property type="match status" value="1"/>
</dbReference>
<evidence type="ECO:0000313" key="12">
    <source>
        <dbReference type="Proteomes" id="UP000439903"/>
    </source>
</evidence>
<comment type="similarity">
    <text evidence="8">Belongs to the class I-like SAM-binding methyltransferase superfamily. RMT2 methyltransferase family.</text>
</comment>
<organism evidence="11 12">
    <name type="scientific">Gigaspora margarita</name>
    <dbReference type="NCBI Taxonomy" id="4874"/>
    <lineage>
        <taxon>Eukaryota</taxon>
        <taxon>Fungi</taxon>
        <taxon>Fungi incertae sedis</taxon>
        <taxon>Mucoromycota</taxon>
        <taxon>Glomeromycotina</taxon>
        <taxon>Glomeromycetes</taxon>
        <taxon>Diversisporales</taxon>
        <taxon>Gigasporaceae</taxon>
        <taxon>Gigaspora</taxon>
    </lineage>
</organism>
<evidence type="ECO:0000256" key="3">
    <source>
        <dbReference type="ARBA" id="ARBA00022490"/>
    </source>
</evidence>
<dbReference type="FunFam" id="3.40.50.150:FF:000135">
    <property type="entry name" value="Arginine N-methyltransferase 2"/>
    <property type="match status" value="1"/>
</dbReference>
<dbReference type="Proteomes" id="UP000439903">
    <property type="component" value="Unassembled WGS sequence"/>
</dbReference>
<dbReference type="Gene3D" id="1.25.40.20">
    <property type="entry name" value="Ankyrin repeat-containing domain"/>
    <property type="match status" value="1"/>
</dbReference>
<reference evidence="11 12" key="1">
    <citation type="journal article" date="2019" name="Environ. Microbiol.">
        <title>At the nexus of three kingdoms: the genome of the mycorrhizal fungus Gigaspora margarita provides insights into plant, endobacterial and fungal interactions.</title>
        <authorList>
            <person name="Venice F."/>
            <person name="Ghignone S."/>
            <person name="Salvioli di Fossalunga A."/>
            <person name="Amselem J."/>
            <person name="Novero M."/>
            <person name="Xianan X."/>
            <person name="Sedzielewska Toro K."/>
            <person name="Morin E."/>
            <person name="Lipzen A."/>
            <person name="Grigoriev I.V."/>
            <person name="Henrissat B."/>
            <person name="Martin F.M."/>
            <person name="Bonfante P."/>
        </authorList>
    </citation>
    <scope>NUCLEOTIDE SEQUENCE [LARGE SCALE GENOMIC DNA]</scope>
    <source>
        <strain evidence="11 12">BEG34</strain>
    </source>
</reference>
<evidence type="ECO:0000256" key="1">
    <source>
        <dbReference type="ARBA" id="ARBA00002207"/>
    </source>
</evidence>
<dbReference type="GO" id="GO:0005634">
    <property type="term" value="C:nucleus"/>
    <property type="evidence" value="ECO:0007669"/>
    <property type="project" value="UniProtKB-SubCell"/>
</dbReference>
<comment type="function">
    <text evidence="1 8">S-adenosyl-L-methionine-dependent protein-arginine N-methyltransferase that methylates the delta-nitrogen atom of arginine residues to form N5-methylarginine (type IV) in target proteins. Monomethylates ribosomal protein L12.</text>
</comment>
<keyword evidence="9" id="KW-0040">ANK repeat</keyword>
<evidence type="ECO:0000256" key="7">
    <source>
        <dbReference type="ARBA" id="ARBA00023242"/>
    </source>
</evidence>
<dbReference type="EMBL" id="WTPW01000231">
    <property type="protein sequence ID" value="KAF0532436.1"/>
    <property type="molecule type" value="Genomic_DNA"/>
</dbReference>
<keyword evidence="3 8" id="KW-0963">Cytoplasm</keyword>
<dbReference type="Pfam" id="PF12796">
    <property type="entry name" value="Ank_2"/>
    <property type="match status" value="1"/>
</dbReference>
<evidence type="ECO:0000256" key="5">
    <source>
        <dbReference type="ARBA" id="ARBA00022679"/>
    </source>
</evidence>
<dbReference type="SUPFAM" id="SSF48403">
    <property type="entry name" value="Ankyrin repeat"/>
    <property type="match status" value="1"/>
</dbReference>
<dbReference type="PROSITE" id="PS50088">
    <property type="entry name" value="ANK_REPEAT"/>
    <property type="match status" value="1"/>
</dbReference>
<dbReference type="PIRSF" id="PIRSF038148">
    <property type="entry name" value="Arginine_N-mtfrase-2"/>
    <property type="match status" value="1"/>
</dbReference>
<dbReference type="Gene3D" id="3.40.50.150">
    <property type="entry name" value="Vaccinia Virus protein VP39"/>
    <property type="match status" value="1"/>
</dbReference>
<evidence type="ECO:0000256" key="6">
    <source>
        <dbReference type="ARBA" id="ARBA00022691"/>
    </source>
</evidence>
<name>A0A8H4ATX9_GIGMA</name>
<sequence>MSTEQESNELDRKLIYAIKCDNVTLVEQLLKEGADVWFRDENGVSPLHFACENGNLDIVKLLLLNGHAWNAIDINGITAGEYAKRNGHNTVYEQLLEEGCRAELILGLLDTKESKNGQYSNFDYLSQPLKYSEDGTKLLDYENNGVMMGWEMPLMEKHAEIICTREHLDILNVGFGLGLIDTAIQKYKPRTHTIIEAHPDVYKYMLDKGWDKKPNVKIIFGRWQDSLDQLEVYDSIFFDTFGEFYEDLNEFNNELPNFLKPEGIYSFFNGLGATNPFFHDVYCRIAEMHLASVGFQTEFIEIPINPSNEKIWEGVKGRYWTLNTYRLPVCRFLTE</sequence>
<evidence type="ECO:0000256" key="4">
    <source>
        <dbReference type="ARBA" id="ARBA00022603"/>
    </source>
</evidence>
<evidence type="ECO:0000313" key="11">
    <source>
        <dbReference type="EMBL" id="KAF0532436.1"/>
    </source>
</evidence>
<dbReference type="SUPFAM" id="SSF53335">
    <property type="entry name" value="S-adenosyl-L-methionine-dependent methyltransferases"/>
    <property type="match status" value="1"/>
</dbReference>
<keyword evidence="12" id="KW-1185">Reference proteome</keyword>
<feature type="repeat" description="ANK" evidence="9">
    <location>
        <begin position="42"/>
        <end position="74"/>
    </location>
</feature>
<accession>A0A8H4ATX9</accession>
<keyword evidence="6" id="KW-0949">S-adenosyl-L-methionine</keyword>
<evidence type="ECO:0000256" key="2">
    <source>
        <dbReference type="ARBA" id="ARBA00011245"/>
    </source>
</evidence>
<evidence type="ECO:0000256" key="9">
    <source>
        <dbReference type="PROSITE-ProRule" id="PRU00023"/>
    </source>
</evidence>
<dbReference type="InterPro" id="IPR026480">
    <property type="entry name" value="RMT2_dom"/>
</dbReference>
<dbReference type="InterPro" id="IPR002110">
    <property type="entry name" value="Ankyrin_rpt"/>
</dbReference>